<gene>
    <name evidence="2" type="ORF">NS96R_04275</name>
</gene>
<feature type="chain" id="PRO_5042571005" evidence="1">
    <location>
        <begin position="26"/>
        <end position="184"/>
    </location>
</feature>
<sequence length="184" mass="21607">MRRNALPLVLALGLACLMEVGAASAARLTFELRELPPDRTSMEYGPQINQFSEKVLGHKWVSDKGYGFVFYEKENLQRHDQYAERYIKDGYFFEIHKYLYRQKLREYGNGLFARQSNRVGFIEFTDTGDQRLYFRLIDDDTLEYVVSANSRSSQDRLILKRVDEFPDNPNPVRLKSARERGTIY</sequence>
<evidence type="ECO:0000313" key="3">
    <source>
        <dbReference type="Proteomes" id="UP000071644"/>
    </source>
</evidence>
<dbReference type="AlphaFoldDB" id="A0AAJ0PGL5"/>
<keyword evidence="1" id="KW-0732">Signal</keyword>
<feature type="signal peptide" evidence="1">
    <location>
        <begin position="1"/>
        <end position="25"/>
    </location>
</feature>
<name>A0AAJ0PGL5_9PSED</name>
<reference evidence="2 3" key="1">
    <citation type="journal article" date="2016" name="Front. Microbiol.">
        <title>Genomic Resource of Rice Seed Associated Bacteria.</title>
        <authorList>
            <person name="Midha S."/>
            <person name="Bansal K."/>
            <person name="Sharma S."/>
            <person name="Kumar N."/>
            <person name="Patil P.P."/>
            <person name="Chaudhry V."/>
            <person name="Patil P.B."/>
        </authorList>
    </citation>
    <scope>NUCLEOTIDE SEQUENCE [LARGE SCALE GENOMIC DNA]</scope>
    <source>
        <strain evidence="2 3">NS96</strain>
    </source>
</reference>
<dbReference type="PROSITE" id="PS51257">
    <property type="entry name" value="PROKAR_LIPOPROTEIN"/>
    <property type="match status" value="1"/>
</dbReference>
<evidence type="ECO:0000313" key="2">
    <source>
        <dbReference type="EMBL" id="KTT19364.1"/>
    </source>
</evidence>
<organism evidence="2 3">
    <name type="scientific">Pseudomonas parafulva</name>
    <dbReference type="NCBI Taxonomy" id="157782"/>
    <lineage>
        <taxon>Bacteria</taxon>
        <taxon>Pseudomonadati</taxon>
        <taxon>Pseudomonadota</taxon>
        <taxon>Gammaproteobacteria</taxon>
        <taxon>Pseudomonadales</taxon>
        <taxon>Pseudomonadaceae</taxon>
        <taxon>Pseudomonas</taxon>
    </lineage>
</organism>
<protein>
    <submittedName>
        <fullName evidence="2">Uncharacterized protein</fullName>
    </submittedName>
</protein>
<dbReference type="RefSeq" id="WP_058637632.1">
    <property type="nucleotide sequence ID" value="NZ_LDSN01000009.1"/>
</dbReference>
<dbReference type="EMBL" id="LDSN01000009">
    <property type="protein sequence ID" value="KTT19364.1"/>
    <property type="molecule type" value="Genomic_DNA"/>
</dbReference>
<proteinExistence type="predicted"/>
<dbReference type="Proteomes" id="UP000071644">
    <property type="component" value="Unassembled WGS sequence"/>
</dbReference>
<accession>A0AAJ0PGL5</accession>
<comment type="caution">
    <text evidence="2">The sequence shown here is derived from an EMBL/GenBank/DDBJ whole genome shotgun (WGS) entry which is preliminary data.</text>
</comment>
<evidence type="ECO:0000256" key="1">
    <source>
        <dbReference type="SAM" id="SignalP"/>
    </source>
</evidence>